<keyword evidence="2" id="KW-1185">Reference proteome</keyword>
<gene>
    <name evidence="1" type="ORF">DAPPUDRAFT_121513</name>
</gene>
<dbReference type="InParanoid" id="E9I381"/>
<protein>
    <submittedName>
        <fullName evidence="1">Uncharacterized protein</fullName>
    </submittedName>
</protein>
<dbReference type="KEGG" id="dpx:DAPPUDRAFT_121513"/>
<dbReference type="HOGENOM" id="CLU_1950945_0_0_1"/>
<proteinExistence type="predicted"/>
<sequence length="129" mass="14666">MKSQLTGNEAGQTVMLEQLECRNSRRKRMTGWIAWTLTLDTCTLDTVTAAWNGVDERRRSETGFCGRSGRLRRKLPAGQFLPGPEESATATEFSATRDFRCRRRLGSGMRWLLISAALLRWPDETPTAW</sequence>
<dbReference type="AlphaFoldDB" id="E9I381"/>
<reference evidence="1 2" key="1">
    <citation type="journal article" date="2011" name="Science">
        <title>The ecoresponsive genome of Daphnia pulex.</title>
        <authorList>
            <person name="Colbourne J.K."/>
            <person name="Pfrender M.E."/>
            <person name="Gilbert D."/>
            <person name="Thomas W.K."/>
            <person name="Tucker A."/>
            <person name="Oakley T.H."/>
            <person name="Tokishita S."/>
            <person name="Aerts A."/>
            <person name="Arnold G.J."/>
            <person name="Basu M.K."/>
            <person name="Bauer D.J."/>
            <person name="Caceres C.E."/>
            <person name="Carmel L."/>
            <person name="Casola C."/>
            <person name="Choi J.H."/>
            <person name="Detter J.C."/>
            <person name="Dong Q."/>
            <person name="Dusheyko S."/>
            <person name="Eads B.D."/>
            <person name="Frohlich T."/>
            <person name="Geiler-Samerotte K.A."/>
            <person name="Gerlach D."/>
            <person name="Hatcher P."/>
            <person name="Jogdeo S."/>
            <person name="Krijgsveld J."/>
            <person name="Kriventseva E.V."/>
            <person name="Kultz D."/>
            <person name="Laforsch C."/>
            <person name="Lindquist E."/>
            <person name="Lopez J."/>
            <person name="Manak J.R."/>
            <person name="Muller J."/>
            <person name="Pangilinan J."/>
            <person name="Patwardhan R.P."/>
            <person name="Pitluck S."/>
            <person name="Pritham E.J."/>
            <person name="Rechtsteiner A."/>
            <person name="Rho M."/>
            <person name="Rogozin I.B."/>
            <person name="Sakarya O."/>
            <person name="Salamov A."/>
            <person name="Schaack S."/>
            <person name="Shapiro H."/>
            <person name="Shiga Y."/>
            <person name="Skalitzky C."/>
            <person name="Smith Z."/>
            <person name="Souvorov A."/>
            <person name="Sung W."/>
            <person name="Tang Z."/>
            <person name="Tsuchiya D."/>
            <person name="Tu H."/>
            <person name="Vos H."/>
            <person name="Wang M."/>
            <person name="Wolf Y.I."/>
            <person name="Yamagata H."/>
            <person name="Yamada T."/>
            <person name="Ye Y."/>
            <person name="Shaw J.R."/>
            <person name="Andrews J."/>
            <person name="Crease T.J."/>
            <person name="Tang H."/>
            <person name="Lucas S.M."/>
            <person name="Robertson H.M."/>
            <person name="Bork P."/>
            <person name="Koonin E.V."/>
            <person name="Zdobnov E.M."/>
            <person name="Grigoriev I.V."/>
            <person name="Lynch M."/>
            <person name="Boore J.L."/>
        </authorList>
    </citation>
    <scope>NUCLEOTIDE SEQUENCE [LARGE SCALE GENOMIC DNA]</scope>
</reference>
<accession>E9I381</accession>
<name>E9I381_DAPPU</name>
<organism evidence="1 2">
    <name type="scientific">Daphnia pulex</name>
    <name type="common">Water flea</name>
    <dbReference type="NCBI Taxonomy" id="6669"/>
    <lineage>
        <taxon>Eukaryota</taxon>
        <taxon>Metazoa</taxon>
        <taxon>Ecdysozoa</taxon>
        <taxon>Arthropoda</taxon>
        <taxon>Crustacea</taxon>
        <taxon>Branchiopoda</taxon>
        <taxon>Diplostraca</taxon>
        <taxon>Cladocera</taxon>
        <taxon>Anomopoda</taxon>
        <taxon>Daphniidae</taxon>
        <taxon>Daphnia</taxon>
    </lineage>
</organism>
<evidence type="ECO:0000313" key="2">
    <source>
        <dbReference type="Proteomes" id="UP000000305"/>
    </source>
</evidence>
<dbReference type="Proteomes" id="UP000000305">
    <property type="component" value="Unassembled WGS sequence"/>
</dbReference>
<evidence type="ECO:0000313" key="1">
    <source>
        <dbReference type="EMBL" id="EFX61550.1"/>
    </source>
</evidence>
<dbReference type="EMBL" id="GL734413">
    <property type="protein sequence ID" value="EFX61550.1"/>
    <property type="molecule type" value="Genomic_DNA"/>
</dbReference>